<gene>
    <name evidence="1" type="ORF">RND81_02G176000</name>
</gene>
<reference evidence="1" key="1">
    <citation type="submission" date="2024-03" db="EMBL/GenBank/DDBJ databases">
        <title>WGS assembly of Saponaria officinalis var. Norfolk2.</title>
        <authorList>
            <person name="Jenkins J."/>
            <person name="Shu S."/>
            <person name="Grimwood J."/>
            <person name="Barry K."/>
            <person name="Goodstein D."/>
            <person name="Schmutz J."/>
            <person name="Leebens-Mack J."/>
            <person name="Osbourn A."/>
        </authorList>
    </citation>
    <scope>NUCLEOTIDE SEQUENCE [LARGE SCALE GENOMIC DNA]</scope>
    <source>
        <strain evidence="1">JIC</strain>
    </source>
</reference>
<dbReference type="AlphaFoldDB" id="A0AAW1MMB5"/>
<comment type="caution">
    <text evidence="1">The sequence shown here is derived from an EMBL/GenBank/DDBJ whole genome shotgun (WGS) entry which is preliminary data.</text>
</comment>
<accession>A0AAW1MMB5</accession>
<evidence type="ECO:0000313" key="1">
    <source>
        <dbReference type="EMBL" id="KAK9750139.1"/>
    </source>
</evidence>
<name>A0AAW1MMB5_SAPOF</name>
<dbReference type="EMBL" id="JBDFQZ010000002">
    <property type="protein sequence ID" value="KAK9750139.1"/>
    <property type="molecule type" value="Genomic_DNA"/>
</dbReference>
<keyword evidence="2" id="KW-1185">Reference proteome</keyword>
<protein>
    <submittedName>
        <fullName evidence="1">Uncharacterized protein</fullName>
    </submittedName>
</protein>
<sequence>MSSPPPSAVHTIAVERQLTSPPLSIRRNPRVWHPRLATDPFSVLRSLLAVSCPCALGLATPAAINPCWHFFGCIHTTMAKNLSKFSPTVYSTLTLPLFLFSATRGTLFRSLVSFSDGSFIQYFLKRNWV</sequence>
<organism evidence="1 2">
    <name type="scientific">Saponaria officinalis</name>
    <name type="common">Common soapwort</name>
    <name type="synonym">Lychnis saponaria</name>
    <dbReference type="NCBI Taxonomy" id="3572"/>
    <lineage>
        <taxon>Eukaryota</taxon>
        <taxon>Viridiplantae</taxon>
        <taxon>Streptophyta</taxon>
        <taxon>Embryophyta</taxon>
        <taxon>Tracheophyta</taxon>
        <taxon>Spermatophyta</taxon>
        <taxon>Magnoliopsida</taxon>
        <taxon>eudicotyledons</taxon>
        <taxon>Gunneridae</taxon>
        <taxon>Pentapetalae</taxon>
        <taxon>Caryophyllales</taxon>
        <taxon>Caryophyllaceae</taxon>
        <taxon>Caryophylleae</taxon>
        <taxon>Saponaria</taxon>
    </lineage>
</organism>
<proteinExistence type="predicted"/>
<dbReference type="Proteomes" id="UP001443914">
    <property type="component" value="Unassembled WGS sequence"/>
</dbReference>
<evidence type="ECO:0000313" key="2">
    <source>
        <dbReference type="Proteomes" id="UP001443914"/>
    </source>
</evidence>